<dbReference type="InterPro" id="IPR015943">
    <property type="entry name" value="WD40/YVTN_repeat-like_dom_sf"/>
</dbReference>
<dbReference type="PROSITE" id="PS50294">
    <property type="entry name" value="WD_REPEATS_REGION"/>
    <property type="match status" value="1"/>
</dbReference>
<evidence type="ECO:0000313" key="11">
    <source>
        <dbReference type="EMBL" id="OWK11248.1"/>
    </source>
</evidence>
<keyword evidence="6" id="KW-0677">Repeat</keyword>
<feature type="non-terminal residue" evidence="11">
    <location>
        <position position="218"/>
    </location>
</feature>
<feature type="repeat" description="WD" evidence="10">
    <location>
        <begin position="26"/>
        <end position="58"/>
    </location>
</feature>
<evidence type="ECO:0000256" key="9">
    <source>
        <dbReference type="ARBA" id="ARBA00023242"/>
    </source>
</evidence>
<accession>A0A212CZ23</accession>
<name>A0A212CZ23_CEREH</name>
<dbReference type="GO" id="GO:0005885">
    <property type="term" value="C:Arp2/3 protein complex"/>
    <property type="evidence" value="ECO:0007669"/>
    <property type="project" value="InterPro"/>
</dbReference>
<dbReference type="PANTHER" id="PTHR10709">
    <property type="entry name" value="ACTIN-RELATED PROTEIN 2/3 COMPLEX SUBUNIT 1"/>
    <property type="match status" value="1"/>
</dbReference>
<dbReference type="PROSITE" id="PS50082">
    <property type="entry name" value="WD_REPEATS_2"/>
    <property type="match status" value="1"/>
</dbReference>
<dbReference type="OrthoDB" id="406844at2759"/>
<keyword evidence="7" id="KW-0009">Actin-binding</keyword>
<comment type="similarity">
    <text evidence="3">Belongs to the WD repeat ARPC1 family.</text>
</comment>
<dbReference type="InterPro" id="IPR017383">
    <property type="entry name" value="ARPC1"/>
</dbReference>
<dbReference type="SUPFAM" id="SSF50978">
    <property type="entry name" value="WD40 repeat-like"/>
    <property type="match status" value="1"/>
</dbReference>
<comment type="caution">
    <text evidence="11">The sequence shown here is derived from an EMBL/GenBank/DDBJ whole genome shotgun (WGS) entry which is preliminary data.</text>
</comment>
<evidence type="ECO:0000256" key="5">
    <source>
        <dbReference type="ARBA" id="ARBA00022574"/>
    </source>
</evidence>
<evidence type="ECO:0000256" key="7">
    <source>
        <dbReference type="ARBA" id="ARBA00023203"/>
    </source>
</evidence>
<sequence length="218" mass="23814">IALSPNNHEVHIYKKNGGQWVKAHELKEHNGHITGIDWAPKSDRIVTCGADRNAYVWSQKDGVWKPTLVILRINRAATFVKWSPLENKFAVGSGARLISVCYFESENDCQCLCVLGQLSAATLGLSLVVHTDVFIPFFLLSLPLNHRVFSAYIKEVDEKPASTPWGSKMPFGQLMSEFGGSGTGGWVHGVSFSASGSRLAWVSHDSTVSVADASKSVQ</sequence>
<dbReference type="Proteomes" id="UP000242450">
    <property type="component" value="Chromosome 10"/>
</dbReference>
<gene>
    <name evidence="11" type="ORF">Celaphus_00007300</name>
</gene>
<dbReference type="InterPro" id="IPR036322">
    <property type="entry name" value="WD40_repeat_dom_sf"/>
</dbReference>
<keyword evidence="12" id="KW-1185">Reference proteome</keyword>
<feature type="non-terminal residue" evidence="11">
    <location>
        <position position="1"/>
    </location>
</feature>
<dbReference type="GO" id="GO:0005634">
    <property type="term" value="C:nucleus"/>
    <property type="evidence" value="ECO:0007669"/>
    <property type="project" value="UniProtKB-SubCell"/>
</dbReference>
<reference evidence="11 12" key="1">
    <citation type="journal article" date="2018" name="Mol. Genet. Genomics">
        <title>The red deer Cervus elaphus genome CerEla1.0: sequencing, annotating, genes, and chromosomes.</title>
        <authorList>
            <person name="Bana N.A."/>
            <person name="Nyiri A."/>
            <person name="Nagy J."/>
            <person name="Frank K."/>
            <person name="Nagy T."/>
            <person name="Steger V."/>
            <person name="Schiller M."/>
            <person name="Lakatos P."/>
            <person name="Sugar L."/>
            <person name="Horn P."/>
            <person name="Barta E."/>
            <person name="Orosz L."/>
        </authorList>
    </citation>
    <scope>NUCLEOTIDE SEQUENCE [LARGE SCALE GENOMIC DNA]</scope>
    <source>
        <strain evidence="11">Hungarian</strain>
    </source>
</reference>
<evidence type="ECO:0000256" key="4">
    <source>
        <dbReference type="ARBA" id="ARBA00022490"/>
    </source>
</evidence>
<evidence type="ECO:0000256" key="3">
    <source>
        <dbReference type="ARBA" id="ARBA00006260"/>
    </source>
</evidence>
<dbReference type="AlphaFoldDB" id="A0A212CZ23"/>
<proteinExistence type="inferred from homology"/>
<dbReference type="Pfam" id="PF00400">
    <property type="entry name" value="WD40"/>
    <property type="match status" value="1"/>
</dbReference>
<dbReference type="EMBL" id="MKHE01000010">
    <property type="protein sequence ID" value="OWK11248.1"/>
    <property type="molecule type" value="Genomic_DNA"/>
</dbReference>
<evidence type="ECO:0000256" key="2">
    <source>
        <dbReference type="ARBA" id="ARBA00004245"/>
    </source>
</evidence>
<organism evidence="11 12">
    <name type="scientific">Cervus elaphus hippelaphus</name>
    <name type="common">European red deer</name>
    <dbReference type="NCBI Taxonomy" id="46360"/>
    <lineage>
        <taxon>Eukaryota</taxon>
        <taxon>Metazoa</taxon>
        <taxon>Chordata</taxon>
        <taxon>Craniata</taxon>
        <taxon>Vertebrata</taxon>
        <taxon>Euteleostomi</taxon>
        <taxon>Mammalia</taxon>
        <taxon>Eutheria</taxon>
        <taxon>Laurasiatheria</taxon>
        <taxon>Artiodactyla</taxon>
        <taxon>Ruminantia</taxon>
        <taxon>Pecora</taxon>
        <taxon>Cervidae</taxon>
        <taxon>Cervinae</taxon>
        <taxon>Cervus</taxon>
    </lineage>
</organism>
<evidence type="ECO:0000256" key="10">
    <source>
        <dbReference type="PROSITE-ProRule" id="PRU00221"/>
    </source>
</evidence>
<keyword evidence="8" id="KW-0206">Cytoskeleton</keyword>
<evidence type="ECO:0000256" key="8">
    <source>
        <dbReference type="ARBA" id="ARBA00023212"/>
    </source>
</evidence>
<dbReference type="SMART" id="SM00320">
    <property type="entry name" value="WD40"/>
    <property type="match status" value="3"/>
</dbReference>
<dbReference type="Gene3D" id="2.130.10.10">
    <property type="entry name" value="YVTN repeat-like/Quinoprotein amine dehydrogenase"/>
    <property type="match status" value="1"/>
</dbReference>
<dbReference type="GO" id="GO:0034314">
    <property type="term" value="P:Arp2/3 complex-mediated actin nucleation"/>
    <property type="evidence" value="ECO:0007669"/>
    <property type="project" value="InterPro"/>
</dbReference>
<protein>
    <submittedName>
        <fullName evidence="11">ARPC1A</fullName>
    </submittedName>
</protein>
<keyword evidence="5 10" id="KW-0853">WD repeat</keyword>
<comment type="subcellular location">
    <subcellularLocation>
        <location evidence="2">Cytoplasm</location>
        <location evidence="2">Cytoskeleton</location>
    </subcellularLocation>
    <subcellularLocation>
        <location evidence="1">Nucleus</location>
    </subcellularLocation>
</comment>
<dbReference type="PANTHER" id="PTHR10709:SF11">
    <property type="entry name" value="ACTIN-RELATED PROTEIN 2_3 COMPLEX SUBUNIT 1A"/>
    <property type="match status" value="1"/>
</dbReference>
<evidence type="ECO:0000256" key="6">
    <source>
        <dbReference type="ARBA" id="ARBA00022737"/>
    </source>
</evidence>
<keyword evidence="4" id="KW-0963">Cytoplasm</keyword>
<evidence type="ECO:0000256" key="1">
    <source>
        <dbReference type="ARBA" id="ARBA00004123"/>
    </source>
</evidence>
<keyword evidence="9" id="KW-0539">Nucleus</keyword>
<dbReference type="GO" id="GO:0051015">
    <property type="term" value="F:actin filament binding"/>
    <property type="evidence" value="ECO:0007669"/>
    <property type="project" value="TreeGrafter"/>
</dbReference>
<dbReference type="InterPro" id="IPR001680">
    <property type="entry name" value="WD40_rpt"/>
</dbReference>
<evidence type="ECO:0000313" key="12">
    <source>
        <dbReference type="Proteomes" id="UP000242450"/>
    </source>
</evidence>